<evidence type="ECO:0000313" key="3">
    <source>
        <dbReference type="EMBL" id="ATA57848.1"/>
    </source>
</evidence>
<keyword evidence="1" id="KW-0472">Membrane</keyword>
<dbReference type="RefSeq" id="WP_095747651.1">
    <property type="nucleotide sequence ID" value="NZ_CP023284.1"/>
</dbReference>
<gene>
    <name evidence="3" type="ORF">CKY39_21325</name>
</gene>
<evidence type="ECO:0000259" key="2">
    <source>
        <dbReference type="Pfam" id="PF07811"/>
    </source>
</evidence>
<sequence>MTTKKTSFRRQRGAALIELALIMPLLLLLTFITTEFGRAMYEYNTLTKSARDAVRYLSVQTPGTKIAEARNLLVFGNTADTGVPLARGLSLANVPADTCCTWQSAGADPIINTVTVRITGYTFHSLFPSVFGVNFADANGNIVFSDITATMRAPS</sequence>
<dbReference type="AlphaFoldDB" id="A0A250DTZ2"/>
<organism evidence="3 4">
    <name type="scientific">Variovorax boronicumulans</name>
    <dbReference type="NCBI Taxonomy" id="436515"/>
    <lineage>
        <taxon>Bacteria</taxon>
        <taxon>Pseudomonadati</taxon>
        <taxon>Pseudomonadota</taxon>
        <taxon>Betaproteobacteria</taxon>
        <taxon>Burkholderiales</taxon>
        <taxon>Comamonadaceae</taxon>
        <taxon>Variovorax</taxon>
    </lineage>
</organism>
<dbReference type="Pfam" id="PF07811">
    <property type="entry name" value="TadE"/>
    <property type="match status" value="1"/>
</dbReference>
<name>A0A250DTZ2_9BURK</name>
<protein>
    <submittedName>
        <fullName evidence="3">Pilus assembly protein TadE</fullName>
    </submittedName>
</protein>
<evidence type="ECO:0000313" key="4">
    <source>
        <dbReference type="Proteomes" id="UP000217154"/>
    </source>
</evidence>
<feature type="domain" description="TadE-like" evidence="2">
    <location>
        <begin position="13"/>
        <end position="55"/>
    </location>
</feature>
<keyword evidence="1" id="KW-0812">Transmembrane</keyword>
<evidence type="ECO:0000256" key="1">
    <source>
        <dbReference type="SAM" id="Phobius"/>
    </source>
</evidence>
<reference evidence="3 4" key="1">
    <citation type="submission" date="2017-09" db="EMBL/GenBank/DDBJ databases">
        <title>The diverse metabolic capabilities of V. boronicumulans make it an excellent choice for continued studies on novel biodegradation.</title>
        <authorList>
            <person name="Sun S."/>
        </authorList>
    </citation>
    <scope>NUCLEOTIDE SEQUENCE [LARGE SCALE GENOMIC DNA]</scope>
    <source>
        <strain evidence="3 4">J1</strain>
    </source>
</reference>
<accession>A0A250DTZ2</accession>
<proteinExistence type="predicted"/>
<dbReference type="Proteomes" id="UP000217154">
    <property type="component" value="Chromosome"/>
</dbReference>
<feature type="transmembrane region" description="Helical" evidence="1">
    <location>
        <begin position="12"/>
        <end position="32"/>
    </location>
</feature>
<dbReference type="InterPro" id="IPR012495">
    <property type="entry name" value="TadE-like_dom"/>
</dbReference>
<dbReference type="KEGG" id="vbo:CKY39_21325"/>
<dbReference type="EMBL" id="CP023284">
    <property type="protein sequence ID" value="ATA57848.1"/>
    <property type="molecule type" value="Genomic_DNA"/>
</dbReference>
<keyword evidence="1" id="KW-1133">Transmembrane helix</keyword>